<keyword evidence="4" id="KW-1185">Reference proteome</keyword>
<protein>
    <submittedName>
        <fullName evidence="3">Retrotransposon protein, putative, Ty1-copia sub-class</fullName>
    </submittedName>
</protein>
<comment type="caution">
    <text evidence="3">The sequence shown here is derived from an EMBL/GenBank/DDBJ whole genome shotgun (WGS) entry which is preliminary data.</text>
</comment>
<feature type="region of interest" description="Disordered" evidence="1">
    <location>
        <begin position="1"/>
        <end position="75"/>
    </location>
</feature>
<dbReference type="EMBL" id="PQIB02000016">
    <property type="protein sequence ID" value="RLM61813.1"/>
    <property type="molecule type" value="Genomic_DNA"/>
</dbReference>
<reference evidence="4" key="1">
    <citation type="journal article" date="2019" name="Nat. Commun.">
        <title>The genome of broomcorn millet.</title>
        <authorList>
            <person name="Zou C."/>
            <person name="Miki D."/>
            <person name="Li D."/>
            <person name="Tang Q."/>
            <person name="Xiao L."/>
            <person name="Rajput S."/>
            <person name="Deng P."/>
            <person name="Jia W."/>
            <person name="Huang R."/>
            <person name="Zhang M."/>
            <person name="Sun Y."/>
            <person name="Hu J."/>
            <person name="Fu X."/>
            <person name="Schnable P.S."/>
            <person name="Li F."/>
            <person name="Zhang H."/>
            <person name="Feng B."/>
            <person name="Zhu X."/>
            <person name="Liu R."/>
            <person name="Schnable J.C."/>
            <person name="Zhu J.-K."/>
            <person name="Zhang H."/>
        </authorList>
    </citation>
    <scope>NUCLEOTIDE SEQUENCE [LARGE SCALE GENOMIC DNA]</scope>
</reference>
<dbReference type="AlphaFoldDB" id="A0A3L6PPP5"/>
<evidence type="ECO:0000256" key="1">
    <source>
        <dbReference type="SAM" id="MobiDB-lite"/>
    </source>
</evidence>
<feature type="compositionally biased region" description="Basic residues" evidence="1">
    <location>
        <begin position="30"/>
        <end position="54"/>
    </location>
</feature>
<sequence length="300" mass="34727">MRRPEAVLEPRTPPLVARRRRARRAEQQRPRRTRLLQLRERRRRRQQRRARRAAAAREERAAAATRVQHENEAREVEGAAAAGLLSRRWKRRRRPSGRLRRPQQLGGALRARASTLWRSAGPVVQRPSGPWLRSWPRCAWRRPAIATSARAPATTTVTWGRRTIDVEAELRWAERHRRLSPSPERLRRASPSPERRRGGSLVVQTIVGTTPWPMLTKTNYTEWSSVIMVKLQVRQMWDVVRYGDVDRHEDRRVLEALLAAFSMEMSTILSGKNTAKDAWDAIAAARIGSDRARRSTLQKL</sequence>
<dbReference type="Pfam" id="PF13961">
    <property type="entry name" value="DUF4219"/>
    <property type="match status" value="1"/>
</dbReference>
<dbReference type="OrthoDB" id="781829at2759"/>
<feature type="domain" description="DUF4219" evidence="2">
    <location>
        <begin position="215"/>
        <end position="240"/>
    </location>
</feature>
<feature type="compositionally biased region" description="Basic and acidic residues" evidence="1">
    <location>
        <begin position="55"/>
        <end position="75"/>
    </location>
</feature>
<dbReference type="InterPro" id="IPR025314">
    <property type="entry name" value="DUF4219"/>
</dbReference>
<gene>
    <name evidence="3" type="ORF">C2845_PM14G01590</name>
</gene>
<dbReference type="Proteomes" id="UP000275267">
    <property type="component" value="Unassembled WGS sequence"/>
</dbReference>
<evidence type="ECO:0000259" key="2">
    <source>
        <dbReference type="Pfam" id="PF13961"/>
    </source>
</evidence>
<accession>A0A3L6PPP5</accession>
<evidence type="ECO:0000313" key="3">
    <source>
        <dbReference type="EMBL" id="RLM61813.1"/>
    </source>
</evidence>
<proteinExistence type="predicted"/>
<name>A0A3L6PPP5_PANMI</name>
<organism evidence="3 4">
    <name type="scientific">Panicum miliaceum</name>
    <name type="common">Proso millet</name>
    <name type="synonym">Broomcorn millet</name>
    <dbReference type="NCBI Taxonomy" id="4540"/>
    <lineage>
        <taxon>Eukaryota</taxon>
        <taxon>Viridiplantae</taxon>
        <taxon>Streptophyta</taxon>
        <taxon>Embryophyta</taxon>
        <taxon>Tracheophyta</taxon>
        <taxon>Spermatophyta</taxon>
        <taxon>Magnoliopsida</taxon>
        <taxon>Liliopsida</taxon>
        <taxon>Poales</taxon>
        <taxon>Poaceae</taxon>
        <taxon>PACMAD clade</taxon>
        <taxon>Panicoideae</taxon>
        <taxon>Panicodae</taxon>
        <taxon>Paniceae</taxon>
        <taxon>Panicinae</taxon>
        <taxon>Panicum</taxon>
        <taxon>Panicum sect. Panicum</taxon>
    </lineage>
</organism>
<evidence type="ECO:0000313" key="4">
    <source>
        <dbReference type="Proteomes" id="UP000275267"/>
    </source>
</evidence>